<feature type="domain" description="Apple" evidence="2">
    <location>
        <begin position="186"/>
        <end position="278"/>
    </location>
</feature>
<dbReference type="SMART" id="SM00473">
    <property type="entry name" value="PAN_AP"/>
    <property type="match status" value="4"/>
</dbReference>
<accession>A0A7I8WDV5</accession>
<feature type="domain" description="Apple" evidence="2">
    <location>
        <begin position="350"/>
        <end position="434"/>
    </location>
</feature>
<evidence type="ECO:0000259" key="2">
    <source>
        <dbReference type="SMART" id="SM00473"/>
    </source>
</evidence>
<evidence type="ECO:0000256" key="1">
    <source>
        <dbReference type="SAM" id="SignalP"/>
    </source>
</evidence>
<dbReference type="Gene3D" id="3.50.4.10">
    <property type="entry name" value="Hepatocyte Growth Factor"/>
    <property type="match status" value="5"/>
</dbReference>
<keyword evidence="4" id="KW-1185">Reference proteome</keyword>
<dbReference type="SUPFAM" id="SSF57414">
    <property type="entry name" value="Hairpin loop containing domain-like"/>
    <property type="match status" value="4"/>
</dbReference>
<evidence type="ECO:0000313" key="3">
    <source>
        <dbReference type="EMBL" id="CAD5126365.1"/>
    </source>
</evidence>
<feature type="domain" description="Apple" evidence="2">
    <location>
        <begin position="23"/>
        <end position="104"/>
    </location>
</feature>
<dbReference type="OrthoDB" id="4966261at2759"/>
<dbReference type="AlphaFoldDB" id="A0A7I8WDV5"/>
<feature type="signal peptide" evidence="1">
    <location>
        <begin position="1"/>
        <end position="21"/>
    </location>
</feature>
<keyword evidence="1" id="KW-0732">Signal</keyword>
<dbReference type="EMBL" id="CAJFCJ010000044">
    <property type="protein sequence ID" value="CAD5126365.1"/>
    <property type="molecule type" value="Genomic_DNA"/>
</dbReference>
<name>A0A7I8WDV5_9ANNE</name>
<protein>
    <submittedName>
        <fullName evidence="3">DgyrCDS14508</fullName>
    </submittedName>
</protein>
<dbReference type="InterPro" id="IPR003609">
    <property type="entry name" value="Pan_app"/>
</dbReference>
<sequence length="436" mass="50030">MLYSLTSILVFLYFTPDFGTGNSVFHKFEKFENSQLDPSLSYKSVEWNADFDYVPSLYVCLTVCDKEEGCRAVDYDTSNKKCNLKRAFYGIVSSGPQKQVYAKVHKVTEFKLYENSEEAPDFPLESLIFNSTFLNGTTLEYCQQMCNIDTLCKAISFYSSTNICYFKSNFMGKVESPGCSLYVKKEISYQYRLFEDSIPIPSLPFTSIKWASSSRKVENVESCLLQCNEDIICKAIEFNVESMVCNLKSGFFGKNFSSGHNTYVKLEKDLKYNLYDNSIVKDDIPFTPSVWQLSNQKVPDISICLDICNRYGECKAIVYDSETLLCSLKSAYSGKKYKAGHRLIVKAQKIQNFQFIENSAMVPNNPYGSFIWGQHFKNVTNVEECLEVCSTEVLCRAFEFRKAEKICFLKKIYAGKTNSMAFDIYFKFEADENRCD</sequence>
<proteinExistence type="predicted"/>
<feature type="chain" id="PRO_5029834268" evidence="1">
    <location>
        <begin position="22"/>
        <end position="436"/>
    </location>
</feature>
<comment type="caution">
    <text evidence="3">The sequence shown here is derived from an EMBL/GenBank/DDBJ whole genome shotgun (WGS) entry which is preliminary data.</text>
</comment>
<organism evidence="3 4">
    <name type="scientific">Dimorphilus gyrociliatus</name>
    <dbReference type="NCBI Taxonomy" id="2664684"/>
    <lineage>
        <taxon>Eukaryota</taxon>
        <taxon>Metazoa</taxon>
        <taxon>Spiralia</taxon>
        <taxon>Lophotrochozoa</taxon>
        <taxon>Annelida</taxon>
        <taxon>Polychaeta</taxon>
        <taxon>Polychaeta incertae sedis</taxon>
        <taxon>Dinophilidae</taxon>
        <taxon>Dimorphilus</taxon>
    </lineage>
</organism>
<dbReference type="Proteomes" id="UP000549394">
    <property type="component" value="Unassembled WGS sequence"/>
</dbReference>
<evidence type="ECO:0000313" key="4">
    <source>
        <dbReference type="Proteomes" id="UP000549394"/>
    </source>
</evidence>
<reference evidence="3 4" key="1">
    <citation type="submission" date="2020-08" db="EMBL/GenBank/DDBJ databases">
        <authorList>
            <person name="Hejnol A."/>
        </authorList>
    </citation>
    <scope>NUCLEOTIDE SEQUENCE [LARGE SCALE GENOMIC DNA]</scope>
</reference>
<feature type="domain" description="Apple" evidence="2">
    <location>
        <begin position="105"/>
        <end position="185"/>
    </location>
</feature>
<gene>
    <name evidence="3" type="ORF">DGYR_LOCUS13612</name>
</gene>
<dbReference type="Pfam" id="PF00024">
    <property type="entry name" value="PAN_1"/>
    <property type="match status" value="5"/>
</dbReference>